<dbReference type="AlphaFoldDB" id="A0A3S3R358"/>
<name>A0A3S3R358_9BACT</name>
<accession>A0A3S3R358</accession>
<protein>
    <submittedName>
        <fullName evidence="1">Uncharacterized protein</fullName>
    </submittedName>
</protein>
<dbReference type="EMBL" id="MTKO01000132">
    <property type="protein sequence ID" value="RWX43066.1"/>
    <property type="molecule type" value="Genomic_DNA"/>
</dbReference>
<comment type="caution">
    <text evidence="1">The sequence shown here is derived from an EMBL/GenBank/DDBJ whole genome shotgun (WGS) entry which is preliminary data.</text>
</comment>
<evidence type="ECO:0000313" key="1">
    <source>
        <dbReference type="EMBL" id="RWX43066.1"/>
    </source>
</evidence>
<dbReference type="Proteomes" id="UP000287853">
    <property type="component" value="Unassembled WGS sequence"/>
</dbReference>
<reference evidence="1 2" key="1">
    <citation type="submission" date="2017-01" db="EMBL/GenBank/DDBJ databases">
        <title>The cable genome- insights into the physiology and evolution of filamentous bacteria capable of sulfide oxidation via long distance electron transfer.</title>
        <authorList>
            <person name="Schreiber L."/>
            <person name="Bjerg J.T."/>
            <person name="Boggild A."/>
            <person name="Van De Vossenberg J."/>
            <person name="Meysman F."/>
            <person name="Nielsen L.P."/>
            <person name="Schramm A."/>
            <person name="Kjeldsen K.U."/>
        </authorList>
    </citation>
    <scope>NUCLEOTIDE SEQUENCE [LARGE SCALE GENOMIC DNA]</scope>
    <source>
        <strain evidence="1">MCF</strain>
    </source>
</reference>
<evidence type="ECO:0000313" key="2">
    <source>
        <dbReference type="Proteomes" id="UP000287853"/>
    </source>
</evidence>
<gene>
    <name evidence="1" type="ORF">H206_03192</name>
</gene>
<organism evidence="1 2">
    <name type="scientific">Candidatus Electrothrix aarhusensis</name>
    <dbReference type="NCBI Taxonomy" id="1859131"/>
    <lineage>
        <taxon>Bacteria</taxon>
        <taxon>Pseudomonadati</taxon>
        <taxon>Thermodesulfobacteriota</taxon>
        <taxon>Desulfobulbia</taxon>
        <taxon>Desulfobulbales</taxon>
        <taxon>Desulfobulbaceae</taxon>
        <taxon>Candidatus Electrothrix</taxon>
    </lineage>
</organism>
<sequence>MKEKKKQRGRVDAVGFCRSCNQEHYLPTDPALDPAFQLIKTLKNKGRIDFVLPDQQADPGCAVDYLWGPARGKMFGVLVAQTPSGEQVILRAFSGQYNGRWQVPGWVGPVFDCKAFHQVHDEEEKAIKRLTRQIDQLVPGCPERQECIQQRKKKSQQLMREIHTLYRLRNFHGQAAGLQKILGSDKGVPTGTGDCCAPKLLQHAALQGLTPLGLAEFYLGKENASGCRQHGCFYSSCRTKCYPILGFMLCGVQQLTKEAEENKRW</sequence>
<proteinExistence type="predicted"/>
<keyword evidence="2" id="KW-1185">Reference proteome</keyword>